<dbReference type="EMBL" id="VIEB01000861">
    <property type="protein sequence ID" value="TQD79400.1"/>
    <property type="molecule type" value="Genomic_DNA"/>
</dbReference>
<dbReference type="STRING" id="106549.A0A540KYX0"/>
<evidence type="ECO:0000256" key="1">
    <source>
        <dbReference type="SAM" id="MobiDB-lite"/>
    </source>
</evidence>
<evidence type="ECO:0008006" key="4">
    <source>
        <dbReference type="Google" id="ProtNLM"/>
    </source>
</evidence>
<protein>
    <recommendedName>
        <fullName evidence="4">DUF4228 domain-containing protein</fullName>
    </recommendedName>
</protein>
<sequence>MWERWFGSWVIVRRTSSSGRDDDDSSSTAKVIYMNACVREYPVPLNVSKVLEADQSSSSSSSLFICHSDSLYYDSYIPALDSEDELEANQIYFVLPRSKLQHRLSATDMAALAVRASLALQKINTNASSSSSSSKNEKGNKKENKGSGYRNYNKARISPVIEMNNNKYANLSVEGDGGDLSLNGLTIGGGGSLAYKGQKMLSSSGRGGGSSSVRKLRRYTSRKAKLATRSFRLRLSTIHEGSVL</sequence>
<reference evidence="2 3" key="1">
    <citation type="journal article" date="2019" name="G3 (Bethesda)">
        <title>Sequencing of a Wild Apple (Malus baccata) Genome Unravels the Differences Between Cultivated and Wild Apple Species Regarding Disease Resistance and Cold Tolerance.</title>
        <authorList>
            <person name="Chen X."/>
        </authorList>
    </citation>
    <scope>NUCLEOTIDE SEQUENCE [LARGE SCALE GENOMIC DNA]</scope>
    <source>
        <strain evidence="3">cv. Shandingzi</strain>
        <tissue evidence="2">Leaves</tissue>
    </source>
</reference>
<dbReference type="AlphaFoldDB" id="A0A540KYX0"/>
<evidence type="ECO:0000313" key="2">
    <source>
        <dbReference type="EMBL" id="TQD79400.1"/>
    </source>
</evidence>
<feature type="compositionally biased region" description="Basic and acidic residues" evidence="1">
    <location>
        <begin position="135"/>
        <end position="145"/>
    </location>
</feature>
<gene>
    <name evidence="2" type="ORF">C1H46_035050</name>
</gene>
<dbReference type="InterPro" id="IPR025322">
    <property type="entry name" value="PADRE_dom"/>
</dbReference>
<name>A0A540KYX0_MALBA</name>
<dbReference type="Pfam" id="PF14009">
    <property type="entry name" value="PADRE"/>
    <property type="match status" value="1"/>
</dbReference>
<dbReference type="PANTHER" id="PTHR33052">
    <property type="entry name" value="DUF4228 DOMAIN PROTEIN-RELATED"/>
    <property type="match status" value="1"/>
</dbReference>
<organism evidence="2 3">
    <name type="scientific">Malus baccata</name>
    <name type="common">Siberian crab apple</name>
    <name type="synonym">Pyrus baccata</name>
    <dbReference type="NCBI Taxonomy" id="106549"/>
    <lineage>
        <taxon>Eukaryota</taxon>
        <taxon>Viridiplantae</taxon>
        <taxon>Streptophyta</taxon>
        <taxon>Embryophyta</taxon>
        <taxon>Tracheophyta</taxon>
        <taxon>Spermatophyta</taxon>
        <taxon>Magnoliopsida</taxon>
        <taxon>eudicotyledons</taxon>
        <taxon>Gunneridae</taxon>
        <taxon>Pentapetalae</taxon>
        <taxon>rosids</taxon>
        <taxon>fabids</taxon>
        <taxon>Rosales</taxon>
        <taxon>Rosaceae</taxon>
        <taxon>Amygdaloideae</taxon>
        <taxon>Maleae</taxon>
        <taxon>Malus</taxon>
    </lineage>
</organism>
<comment type="caution">
    <text evidence="2">The sequence shown here is derived from an EMBL/GenBank/DDBJ whole genome shotgun (WGS) entry which is preliminary data.</text>
</comment>
<evidence type="ECO:0000313" key="3">
    <source>
        <dbReference type="Proteomes" id="UP000315295"/>
    </source>
</evidence>
<keyword evidence="3" id="KW-1185">Reference proteome</keyword>
<accession>A0A540KYX0</accession>
<feature type="region of interest" description="Disordered" evidence="1">
    <location>
        <begin position="125"/>
        <end position="151"/>
    </location>
</feature>
<dbReference type="Proteomes" id="UP000315295">
    <property type="component" value="Unassembled WGS sequence"/>
</dbReference>
<proteinExistence type="predicted"/>